<feature type="signal peptide" evidence="1">
    <location>
        <begin position="1"/>
        <end position="33"/>
    </location>
</feature>
<protein>
    <submittedName>
        <fullName evidence="2">Extracellular solute-binding domain protein</fullName>
    </submittedName>
</protein>
<organism evidence="2">
    <name type="scientific">Actinomyces succiniciruminis</name>
    <dbReference type="NCBI Taxonomy" id="1522002"/>
    <lineage>
        <taxon>Bacteria</taxon>
        <taxon>Bacillati</taxon>
        <taxon>Actinomycetota</taxon>
        <taxon>Actinomycetes</taxon>
        <taxon>Actinomycetales</taxon>
        <taxon>Actinomycetaceae</taxon>
        <taxon>Actinomyces</taxon>
    </lineage>
</organism>
<dbReference type="EMBL" id="LK995473">
    <property type="protein sequence ID" value="CED90470.1"/>
    <property type="molecule type" value="Genomic_DNA"/>
</dbReference>
<gene>
    <name evidence="2" type="ORF">AAM4_0575</name>
</gene>
<dbReference type="RefSeq" id="WP_210578927.1">
    <property type="nucleotide sequence ID" value="NZ_LK995473.1"/>
</dbReference>
<dbReference type="Gene3D" id="3.40.190.10">
    <property type="entry name" value="Periplasmic binding protein-like II"/>
    <property type="match status" value="2"/>
</dbReference>
<dbReference type="InterPro" id="IPR006311">
    <property type="entry name" value="TAT_signal"/>
</dbReference>
<proteinExistence type="predicted"/>
<dbReference type="PANTHER" id="PTHR43649:SF14">
    <property type="entry name" value="BLR3389 PROTEIN"/>
    <property type="match status" value="1"/>
</dbReference>
<evidence type="ECO:0000256" key="1">
    <source>
        <dbReference type="SAM" id="SignalP"/>
    </source>
</evidence>
<reference evidence="2" key="1">
    <citation type="submission" date="2014-07" db="EMBL/GenBank/DDBJ databases">
        <authorList>
            <person name="Zhang J.E."/>
            <person name="Yang H."/>
            <person name="Guo J."/>
            <person name="Deng Z."/>
            <person name="Luo H."/>
            <person name="Luo M."/>
            <person name="Zhao B."/>
        </authorList>
    </citation>
    <scope>NUCLEOTIDE SEQUENCE</scope>
    <source>
        <strain evidence="2">AM4</strain>
    </source>
</reference>
<dbReference type="PROSITE" id="PS51318">
    <property type="entry name" value="TAT"/>
    <property type="match status" value="1"/>
</dbReference>
<name>A0A1L7RK78_9ACTO</name>
<feature type="chain" id="PRO_5012747131" evidence="1">
    <location>
        <begin position="34"/>
        <end position="465"/>
    </location>
</feature>
<dbReference type="SUPFAM" id="SSF53850">
    <property type="entry name" value="Periplasmic binding protein-like II"/>
    <property type="match status" value="1"/>
</dbReference>
<dbReference type="InterPro" id="IPR050490">
    <property type="entry name" value="Bact_solute-bd_prot1"/>
</dbReference>
<dbReference type="Pfam" id="PF01547">
    <property type="entry name" value="SBP_bac_1"/>
    <property type="match status" value="1"/>
</dbReference>
<dbReference type="InterPro" id="IPR006059">
    <property type="entry name" value="SBP"/>
</dbReference>
<dbReference type="AlphaFoldDB" id="A0A1L7RK78"/>
<sequence>MSHSTPAPLTRPAPSRRSFLIGASLASAAAALAACSGSSSERSSSTLKIAYQKTSAFTQLEDLLTKAKDEFEAANSEVTVELVPIEAEQDQYFTKLALMNGSDSTAPDVMYEDSFQVRSDAAAGYLMPIDEYVESWEDWDQFVDSAKEAGLGDDGKLYGVSMGTDTRGIYFNKQIFAQAGLPEDWQPTTWDEILDAARTIKEQVPNVIPLNIFVAKAGGEMTSMQGFEMLLSGTDSELLYNTDTQKWVTGSQGFIDSLAFMDTVYAEELGPSLDVALDSTIGNRISTELLPEGKLAMAIDGSWMPGGWISGDNPWPEWEETMGFAMMPTQNGQGDGFTSMSGGWTLAVGSKCANPEAAFQFISIALNYENSLKYDTENAQVAVRTDVAESEDYLSYNPSFEFFSSLVPYTHFRPTTPDYSQISGNIQIACESVVTDDATPEEAAATYDSGLVSIVGEDGTEAASK</sequence>
<dbReference type="PANTHER" id="PTHR43649">
    <property type="entry name" value="ARABINOSE-BINDING PROTEIN-RELATED"/>
    <property type="match status" value="1"/>
</dbReference>
<evidence type="ECO:0000313" key="2">
    <source>
        <dbReference type="EMBL" id="CED90470.1"/>
    </source>
</evidence>
<accession>A0A1L7RK78</accession>
<keyword evidence="1" id="KW-0732">Signal</keyword>